<dbReference type="OrthoDB" id="347435at2759"/>
<keyword evidence="2" id="KW-1185">Reference proteome</keyword>
<dbReference type="InterPro" id="IPR027417">
    <property type="entry name" value="P-loop_NTPase"/>
</dbReference>
<proteinExistence type="predicted"/>
<organism evidence="1 2">
    <name type="scientific">Gonium pectorale</name>
    <name type="common">Green alga</name>
    <dbReference type="NCBI Taxonomy" id="33097"/>
    <lineage>
        <taxon>Eukaryota</taxon>
        <taxon>Viridiplantae</taxon>
        <taxon>Chlorophyta</taxon>
        <taxon>core chlorophytes</taxon>
        <taxon>Chlorophyceae</taxon>
        <taxon>CS clade</taxon>
        <taxon>Chlamydomonadales</taxon>
        <taxon>Volvocaceae</taxon>
        <taxon>Gonium</taxon>
    </lineage>
</organism>
<dbReference type="Gene3D" id="3.40.50.300">
    <property type="entry name" value="P-loop containing nucleotide triphosphate hydrolases"/>
    <property type="match status" value="1"/>
</dbReference>
<evidence type="ECO:0000313" key="1">
    <source>
        <dbReference type="EMBL" id="KXZ53368.1"/>
    </source>
</evidence>
<sequence length="415" mass="44315">MSHLNVGPAGIRAGSARIPSPSCSGRNSPALLPGAAPISSTVLTTSQTTAPLRRPVPLRAPIALAASPASQAVCVPFQAGDLADYILSGPLLASCGISPDSVRANVSEWERLGRQLATQLEFDHDHMDPVQRLRIYHYYLPVYWWVAAQLEAHRASGSDTALVLGISAPQGCGKTTLVEQLEALFNAEGRPAASVSIDDFYLTRAQQAALAEAHPGNRLLQLRGNAGTHDLQLGTDTLTTLRALRQPGDSAAVPRYNKSAFGGLGDRADPSTWPVVGGPLQVVFFEGWMSGFAPLHDDAAAAAVDPALAAVNAALRSYRAAWDDLVDSWLVVRIGDPQWVYQWRLQAEERMKASGKAGMSDAQIADFVSRFMPAYTAYLPGLYAAGPTTARPGRTLILEVDRNRSPVQQQPAPVV</sequence>
<dbReference type="AlphaFoldDB" id="A0A150GUK1"/>
<dbReference type="PANTHER" id="PTHR10285">
    <property type="entry name" value="URIDINE KINASE"/>
    <property type="match status" value="1"/>
</dbReference>
<comment type="caution">
    <text evidence="1">The sequence shown here is derived from an EMBL/GenBank/DDBJ whole genome shotgun (WGS) entry which is preliminary data.</text>
</comment>
<accession>A0A150GUK1</accession>
<gene>
    <name evidence="1" type="ORF">GPECTOR_7g1264</name>
</gene>
<dbReference type="STRING" id="33097.A0A150GUK1"/>
<dbReference type="EMBL" id="LSYV01000008">
    <property type="protein sequence ID" value="KXZ53368.1"/>
    <property type="molecule type" value="Genomic_DNA"/>
</dbReference>
<reference evidence="2" key="1">
    <citation type="journal article" date="2016" name="Nat. Commun.">
        <title>The Gonium pectorale genome demonstrates co-option of cell cycle regulation during the evolution of multicellularity.</title>
        <authorList>
            <person name="Hanschen E.R."/>
            <person name="Marriage T.N."/>
            <person name="Ferris P.J."/>
            <person name="Hamaji T."/>
            <person name="Toyoda A."/>
            <person name="Fujiyama A."/>
            <person name="Neme R."/>
            <person name="Noguchi H."/>
            <person name="Minakuchi Y."/>
            <person name="Suzuki M."/>
            <person name="Kawai-Toyooka H."/>
            <person name="Smith D.R."/>
            <person name="Sparks H."/>
            <person name="Anderson J."/>
            <person name="Bakaric R."/>
            <person name="Luria V."/>
            <person name="Karger A."/>
            <person name="Kirschner M.W."/>
            <person name="Durand P.M."/>
            <person name="Michod R.E."/>
            <person name="Nozaki H."/>
            <person name="Olson B.J."/>
        </authorList>
    </citation>
    <scope>NUCLEOTIDE SEQUENCE [LARGE SCALE GENOMIC DNA]</scope>
    <source>
        <strain evidence="2">NIES-2863</strain>
    </source>
</reference>
<protein>
    <recommendedName>
        <fullName evidence="3">Phosphoribulokinase/uridine kinase domain-containing protein</fullName>
    </recommendedName>
</protein>
<evidence type="ECO:0008006" key="3">
    <source>
        <dbReference type="Google" id="ProtNLM"/>
    </source>
</evidence>
<dbReference type="Proteomes" id="UP000075714">
    <property type="component" value="Unassembled WGS sequence"/>
</dbReference>
<dbReference type="SUPFAM" id="SSF52540">
    <property type="entry name" value="P-loop containing nucleoside triphosphate hydrolases"/>
    <property type="match status" value="1"/>
</dbReference>
<name>A0A150GUK1_GONPE</name>
<evidence type="ECO:0000313" key="2">
    <source>
        <dbReference type="Proteomes" id="UP000075714"/>
    </source>
</evidence>